<dbReference type="HOGENOM" id="CLU_021264_6_3_9"/>
<dbReference type="RefSeq" id="WP_003484238.1">
    <property type="nucleotide sequence ID" value="NZ_JXSU01000007.1"/>
</dbReference>
<sequence>MNTKLKRSIYLLLFLTLIFSGFIAFNYKVKADKKEDISDKKEIYLTFDDGPSDKTTEDILDVLKENDVKATFFIIGKYIEGREDVLKKIVKEGHSLGLHTYSHNYKTIYQNNKVFIDEMLKCQNEIYKATEVKTNIIRFPGGSVKRLDEEFKQELEEKGFKIYDWNMALTDGINPKAPVSKFYKEGTKRKKPLSKIILLMHCDHLNKNTCRALPDIINFYKNQGYEFKIIDKSTPEFIFPYKK</sequence>
<dbReference type="Proteomes" id="UP000032250">
    <property type="component" value="Unassembled WGS sequence"/>
</dbReference>
<dbReference type="InterPro" id="IPR011330">
    <property type="entry name" value="Glyco_hydro/deAcase_b/a-brl"/>
</dbReference>
<dbReference type="GO" id="GO:0005975">
    <property type="term" value="P:carbohydrate metabolic process"/>
    <property type="evidence" value="ECO:0007669"/>
    <property type="project" value="InterPro"/>
</dbReference>
<comment type="caution">
    <text evidence="2">The sequence shown here is derived from an EMBL/GenBank/DDBJ whole genome shotgun (WGS) entry which is preliminary data.</text>
</comment>
<accession>A0A0D1BXJ7</accession>
<dbReference type="PROSITE" id="PS51677">
    <property type="entry name" value="NODB"/>
    <property type="match status" value="1"/>
</dbReference>
<dbReference type="EMBL" id="JXSU01000007">
    <property type="protein sequence ID" value="KIS24597.1"/>
    <property type="molecule type" value="Genomic_DNA"/>
</dbReference>
<dbReference type="PANTHER" id="PTHR10587">
    <property type="entry name" value="GLYCOSYL TRANSFERASE-RELATED"/>
    <property type="match status" value="1"/>
</dbReference>
<dbReference type="SUPFAM" id="SSF88713">
    <property type="entry name" value="Glycoside hydrolase/deacetylase"/>
    <property type="match status" value="1"/>
</dbReference>
<dbReference type="CDD" id="cd10944">
    <property type="entry name" value="CE4_SmPgdA_like"/>
    <property type="match status" value="1"/>
</dbReference>
<dbReference type="GO" id="GO:0016810">
    <property type="term" value="F:hydrolase activity, acting on carbon-nitrogen (but not peptide) bonds"/>
    <property type="evidence" value="ECO:0007669"/>
    <property type="project" value="InterPro"/>
</dbReference>
<dbReference type="Gene3D" id="3.20.20.370">
    <property type="entry name" value="Glycoside hydrolase/deacetylase"/>
    <property type="match status" value="1"/>
</dbReference>
<dbReference type="InterPro" id="IPR002509">
    <property type="entry name" value="NODB_dom"/>
</dbReference>
<dbReference type="PANTHER" id="PTHR10587:SF125">
    <property type="entry name" value="POLYSACCHARIDE DEACETYLASE YHEN-RELATED"/>
    <property type="match status" value="1"/>
</dbReference>
<organism evidence="2 3">
    <name type="scientific">Clostridium botulinum B2 450</name>
    <dbReference type="NCBI Taxonomy" id="1379739"/>
    <lineage>
        <taxon>Bacteria</taxon>
        <taxon>Bacillati</taxon>
        <taxon>Bacillota</taxon>
        <taxon>Clostridia</taxon>
        <taxon>Eubacteriales</taxon>
        <taxon>Clostridiaceae</taxon>
        <taxon>Clostridium</taxon>
    </lineage>
</organism>
<dbReference type="Pfam" id="PF01522">
    <property type="entry name" value="Polysacc_deac_1"/>
    <property type="match status" value="1"/>
</dbReference>
<dbReference type="OrthoDB" id="258610at2"/>
<reference evidence="2 3" key="1">
    <citation type="submission" date="2014-06" db="EMBL/GenBank/DDBJ databases">
        <title>Genome characterization of distinct group I Clostridium botulinum lineages.</title>
        <authorList>
            <person name="Giordani F."/>
            <person name="Anselmo A."/>
            <person name="Fillo S."/>
            <person name="Palozzi A.M."/>
            <person name="Fortunato A."/>
            <person name="Gentile B."/>
            <person name="Ciammaruconi A."/>
            <person name="Anniballi F."/>
            <person name="De Medici D."/>
            <person name="Lista F."/>
        </authorList>
    </citation>
    <scope>NUCLEOTIDE SEQUENCE [LARGE SCALE GENOMIC DNA]</scope>
    <source>
        <strain evidence="2 3">B2 450</strain>
    </source>
</reference>
<evidence type="ECO:0000259" key="1">
    <source>
        <dbReference type="PROSITE" id="PS51677"/>
    </source>
</evidence>
<dbReference type="AlphaFoldDB" id="A0A0D1BXJ7"/>
<name>A0A0D1BXJ7_CLOBO</name>
<evidence type="ECO:0000313" key="3">
    <source>
        <dbReference type="Proteomes" id="UP000032250"/>
    </source>
</evidence>
<feature type="domain" description="NodB homology" evidence="1">
    <location>
        <begin position="41"/>
        <end position="228"/>
    </location>
</feature>
<proteinExistence type="predicted"/>
<evidence type="ECO:0000313" key="2">
    <source>
        <dbReference type="EMBL" id="KIS24597.1"/>
    </source>
</evidence>
<gene>
    <name evidence="2" type="ORF">N495_13795</name>
</gene>
<dbReference type="InterPro" id="IPR050248">
    <property type="entry name" value="Polysacc_deacetylase_ArnD"/>
</dbReference>
<protein>
    <submittedName>
        <fullName evidence="2">Polysaccharide deacetylase</fullName>
    </submittedName>
</protein>
<dbReference type="PATRIC" id="fig|1379739.3.peg.3153"/>